<evidence type="ECO:0000313" key="8">
    <source>
        <dbReference type="EMBL" id="ELT90816.1"/>
    </source>
</evidence>
<dbReference type="EMBL" id="KB310768">
    <property type="protein sequence ID" value="ELT90816.1"/>
    <property type="molecule type" value="Genomic_DNA"/>
</dbReference>
<protein>
    <submittedName>
        <fullName evidence="8 9">Uncharacterized protein</fullName>
    </submittedName>
</protein>
<feature type="binding site" evidence="6">
    <location>
        <position position="254"/>
    </location>
    <ligand>
        <name>Zn(2+)</name>
        <dbReference type="ChEBI" id="CHEBI:29105"/>
    </ligand>
</feature>
<name>R7TGY4_CAPTE</name>
<feature type="transmembrane region" description="Helical" evidence="7">
    <location>
        <begin position="114"/>
        <end position="135"/>
    </location>
</feature>
<feature type="transmembrane region" description="Helical" evidence="7">
    <location>
        <begin position="78"/>
        <end position="102"/>
    </location>
</feature>
<comment type="subcellular location">
    <subcellularLocation>
        <location evidence="1">Membrane</location>
        <topology evidence="1">Multi-pass membrane protein</topology>
    </subcellularLocation>
</comment>
<dbReference type="EMBL" id="AMQN01003034">
    <property type="status" value="NOT_ANNOTATED_CDS"/>
    <property type="molecule type" value="Genomic_DNA"/>
</dbReference>
<organism evidence="8">
    <name type="scientific">Capitella teleta</name>
    <name type="common">Polychaete worm</name>
    <dbReference type="NCBI Taxonomy" id="283909"/>
    <lineage>
        <taxon>Eukaryota</taxon>
        <taxon>Metazoa</taxon>
        <taxon>Spiralia</taxon>
        <taxon>Lophotrochozoa</taxon>
        <taxon>Annelida</taxon>
        <taxon>Polychaeta</taxon>
        <taxon>Sedentaria</taxon>
        <taxon>Scolecida</taxon>
        <taxon>Capitellidae</taxon>
        <taxon>Capitella</taxon>
    </lineage>
</organism>
<dbReference type="GO" id="GO:0016020">
    <property type="term" value="C:membrane"/>
    <property type="evidence" value="ECO:0007669"/>
    <property type="project" value="UniProtKB-SubCell"/>
</dbReference>
<evidence type="ECO:0000256" key="2">
    <source>
        <dbReference type="ARBA" id="ARBA00007018"/>
    </source>
</evidence>
<keyword evidence="6" id="KW-0479">Metal-binding</keyword>
<dbReference type="PANTHER" id="PTHR20855:SF143">
    <property type="entry name" value="MEMBRANE PROGESTIN RECEPTOR EPSILON"/>
    <property type="match status" value="1"/>
</dbReference>
<proteinExistence type="inferred from homology"/>
<dbReference type="OrthoDB" id="529367at2759"/>
<reference evidence="8 10" key="2">
    <citation type="journal article" date="2013" name="Nature">
        <title>Insights into bilaterian evolution from three spiralian genomes.</title>
        <authorList>
            <person name="Simakov O."/>
            <person name="Marletaz F."/>
            <person name="Cho S.J."/>
            <person name="Edsinger-Gonzales E."/>
            <person name="Havlak P."/>
            <person name="Hellsten U."/>
            <person name="Kuo D.H."/>
            <person name="Larsson T."/>
            <person name="Lv J."/>
            <person name="Arendt D."/>
            <person name="Savage R."/>
            <person name="Osoegawa K."/>
            <person name="de Jong P."/>
            <person name="Grimwood J."/>
            <person name="Chapman J.A."/>
            <person name="Shapiro H."/>
            <person name="Aerts A."/>
            <person name="Otillar R.P."/>
            <person name="Terry A.Y."/>
            <person name="Boore J.L."/>
            <person name="Grigoriev I.V."/>
            <person name="Lindberg D.R."/>
            <person name="Seaver E.C."/>
            <person name="Weisblat D.A."/>
            <person name="Putnam N.H."/>
            <person name="Rokhsar D.S."/>
        </authorList>
    </citation>
    <scope>NUCLEOTIDE SEQUENCE</scope>
    <source>
        <strain evidence="8 10">I ESC-2004</strain>
    </source>
</reference>
<feature type="transmembrane region" description="Helical" evidence="7">
    <location>
        <begin position="179"/>
        <end position="201"/>
    </location>
</feature>
<accession>R7TGY4</accession>
<dbReference type="GO" id="GO:0038023">
    <property type="term" value="F:signaling receptor activity"/>
    <property type="evidence" value="ECO:0007669"/>
    <property type="project" value="TreeGrafter"/>
</dbReference>
<reference evidence="10" key="1">
    <citation type="submission" date="2012-12" db="EMBL/GenBank/DDBJ databases">
        <authorList>
            <person name="Hellsten U."/>
            <person name="Grimwood J."/>
            <person name="Chapman J.A."/>
            <person name="Shapiro H."/>
            <person name="Aerts A."/>
            <person name="Otillar R.P."/>
            <person name="Terry A.Y."/>
            <person name="Boore J.L."/>
            <person name="Simakov O."/>
            <person name="Marletaz F."/>
            <person name="Cho S.-J."/>
            <person name="Edsinger-Gonzales E."/>
            <person name="Havlak P."/>
            <person name="Kuo D.-H."/>
            <person name="Larsson T."/>
            <person name="Lv J."/>
            <person name="Arendt D."/>
            <person name="Savage R."/>
            <person name="Osoegawa K."/>
            <person name="de Jong P."/>
            <person name="Lindberg D.R."/>
            <person name="Seaver E.C."/>
            <person name="Weisblat D.A."/>
            <person name="Putnam N.H."/>
            <person name="Grigoriev I.V."/>
            <person name="Rokhsar D.S."/>
        </authorList>
    </citation>
    <scope>NUCLEOTIDE SEQUENCE</scope>
    <source>
        <strain evidence="10">I ESC-2004</strain>
    </source>
</reference>
<feature type="transmembrane region" description="Helical" evidence="7">
    <location>
        <begin position="48"/>
        <end position="66"/>
    </location>
</feature>
<evidence type="ECO:0000313" key="9">
    <source>
        <dbReference type="EnsemblMetazoa" id="CapteP89889"/>
    </source>
</evidence>
<feature type="transmembrane region" description="Helical" evidence="7">
    <location>
        <begin position="147"/>
        <end position="167"/>
    </location>
</feature>
<comment type="similarity">
    <text evidence="2">Belongs to the ADIPOR family.</text>
</comment>
<keyword evidence="10" id="KW-1185">Reference proteome</keyword>
<keyword evidence="6" id="KW-0862">Zinc</keyword>
<dbReference type="GO" id="GO:0046872">
    <property type="term" value="F:metal ion binding"/>
    <property type="evidence" value="ECO:0007669"/>
    <property type="project" value="UniProtKB-KW"/>
</dbReference>
<evidence type="ECO:0000256" key="4">
    <source>
        <dbReference type="ARBA" id="ARBA00022989"/>
    </source>
</evidence>
<reference evidence="9" key="3">
    <citation type="submission" date="2015-06" db="UniProtKB">
        <authorList>
            <consortium name="EnsemblMetazoa"/>
        </authorList>
    </citation>
    <scope>IDENTIFICATION</scope>
</reference>
<keyword evidence="5 7" id="KW-0472">Membrane</keyword>
<feature type="binding site" evidence="6">
    <location>
        <position position="100"/>
    </location>
    <ligand>
        <name>Zn(2+)</name>
        <dbReference type="ChEBI" id="CHEBI:29105"/>
    </ligand>
</feature>
<evidence type="ECO:0000256" key="3">
    <source>
        <dbReference type="ARBA" id="ARBA00022692"/>
    </source>
</evidence>
<evidence type="ECO:0000256" key="6">
    <source>
        <dbReference type="PIRSR" id="PIRSR604254-1"/>
    </source>
</evidence>
<dbReference type="EnsemblMetazoa" id="CapteT89889">
    <property type="protein sequence ID" value="CapteP89889"/>
    <property type="gene ID" value="CapteG89889"/>
</dbReference>
<evidence type="ECO:0000313" key="10">
    <source>
        <dbReference type="Proteomes" id="UP000014760"/>
    </source>
</evidence>
<keyword evidence="3 7" id="KW-0812">Transmembrane</keyword>
<sequence length="363" mass="41772">MATTLQLYHVSEIPSFFHELYIHRGYRHPRSSVRSCLRSCFYLHNETVNFWTHFIPAVFYLFVLVTDCYQYNLLLDAYGLPMLAYLISMTLFPTASALAHLFNTISEKARHMCFFLDYFALSIFGIGTAIAYHAYSFPVALISTWWQHLYLLVAVVNALLSFVLSCRTRFLDHGLRKKMFRILSFAVPYLFDVLPVCYRAIHGDVVDFSLGGMHYHVRQSVFAFLSALIYSSHLPERLSPGRFDIIGQSHQLFHVVSVMGTHDLMTGMRMDMLQRRQLMDAHQPSYSILLMVAVVGFNLVILYYFWMQLDGVILKSTSSEDLTKLNNLCNGAGLTNGKSGHHLIDRQLTNDVSRRSKLRPHVE</sequence>
<evidence type="ECO:0000256" key="7">
    <source>
        <dbReference type="SAM" id="Phobius"/>
    </source>
</evidence>
<feature type="transmembrane region" description="Helical" evidence="7">
    <location>
        <begin position="288"/>
        <end position="306"/>
    </location>
</feature>
<evidence type="ECO:0000256" key="1">
    <source>
        <dbReference type="ARBA" id="ARBA00004141"/>
    </source>
</evidence>
<evidence type="ECO:0000256" key="5">
    <source>
        <dbReference type="ARBA" id="ARBA00023136"/>
    </source>
</evidence>
<dbReference type="InterPro" id="IPR004254">
    <property type="entry name" value="AdipoR/HlyIII-related"/>
</dbReference>
<dbReference type="AlphaFoldDB" id="R7TGY4"/>
<dbReference type="Proteomes" id="UP000014760">
    <property type="component" value="Unassembled WGS sequence"/>
</dbReference>
<feature type="transmembrane region" description="Helical" evidence="7">
    <location>
        <begin position="213"/>
        <end position="231"/>
    </location>
</feature>
<keyword evidence="4 7" id="KW-1133">Transmembrane helix</keyword>
<feature type="binding site" evidence="6">
    <location>
        <position position="250"/>
    </location>
    <ligand>
        <name>Zn(2+)</name>
        <dbReference type="ChEBI" id="CHEBI:29105"/>
    </ligand>
</feature>
<dbReference type="STRING" id="283909.R7TGY4"/>
<gene>
    <name evidence="8" type="ORF">CAPTEDRAFT_89889</name>
</gene>
<dbReference type="Pfam" id="PF03006">
    <property type="entry name" value="HlyIII"/>
    <property type="match status" value="1"/>
</dbReference>
<dbReference type="HOGENOM" id="CLU_052356_1_0_1"/>
<dbReference type="PANTHER" id="PTHR20855">
    <property type="entry name" value="ADIPOR/PROGESTIN RECEPTOR-RELATED"/>
    <property type="match status" value="1"/>
</dbReference>
<dbReference type="OMA" id="IDQMPQV"/>